<dbReference type="NCBIfam" id="TIGR00099">
    <property type="entry name" value="Cof-subfamily"/>
    <property type="match status" value="1"/>
</dbReference>
<dbReference type="PANTHER" id="PTHR10000">
    <property type="entry name" value="PHOSPHOSERINE PHOSPHATASE"/>
    <property type="match status" value="1"/>
</dbReference>
<dbReference type="PROSITE" id="PS01229">
    <property type="entry name" value="COF_2"/>
    <property type="match status" value="1"/>
</dbReference>
<dbReference type="InterPro" id="IPR006379">
    <property type="entry name" value="HAD-SF_hydro_IIB"/>
</dbReference>
<dbReference type="InterPro" id="IPR023214">
    <property type="entry name" value="HAD_sf"/>
</dbReference>
<name>A0A0R2NM32_9LACO</name>
<dbReference type="GO" id="GO:0016791">
    <property type="term" value="F:phosphatase activity"/>
    <property type="evidence" value="ECO:0007669"/>
    <property type="project" value="TreeGrafter"/>
</dbReference>
<dbReference type="AlphaFoldDB" id="A0A0R2NM32"/>
<dbReference type="RefSeq" id="WP_024625282.1">
    <property type="nucleotide sequence ID" value="NZ_AYGX02000109.1"/>
</dbReference>
<dbReference type="GO" id="GO:0005829">
    <property type="term" value="C:cytosol"/>
    <property type="evidence" value="ECO:0007669"/>
    <property type="project" value="TreeGrafter"/>
</dbReference>
<dbReference type="PANTHER" id="PTHR10000:SF25">
    <property type="entry name" value="PHOSPHATASE YKRA-RELATED"/>
    <property type="match status" value="1"/>
</dbReference>
<comment type="caution">
    <text evidence="1">The sequence shown here is derived from an EMBL/GenBank/DDBJ whole genome shotgun (WGS) entry which is preliminary data.</text>
</comment>
<evidence type="ECO:0000313" key="1">
    <source>
        <dbReference type="EMBL" id="KRO26750.1"/>
    </source>
</evidence>
<dbReference type="Proteomes" id="UP000050920">
    <property type="component" value="Unassembled WGS sequence"/>
</dbReference>
<protein>
    <submittedName>
        <fullName evidence="1">HAD superfamily hydrolase</fullName>
    </submittedName>
</protein>
<dbReference type="Gene3D" id="3.40.50.1000">
    <property type="entry name" value="HAD superfamily/HAD-like"/>
    <property type="match status" value="1"/>
</dbReference>
<reference evidence="1 2" key="1">
    <citation type="journal article" date="2015" name="Genome Announc.">
        <title>Expanding the biotechnology potential of lactobacilli through comparative genomics of 213 strains and associated genera.</title>
        <authorList>
            <person name="Sun Z."/>
            <person name="Harris H.M."/>
            <person name="McCann A."/>
            <person name="Guo C."/>
            <person name="Argimon S."/>
            <person name="Zhang W."/>
            <person name="Yang X."/>
            <person name="Jeffery I.B."/>
            <person name="Cooney J.C."/>
            <person name="Kagawa T.F."/>
            <person name="Liu W."/>
            <person name="Song Y."/>
            <person name="Salvetti E."/>
            <person name="Wrobel A."/>
            <person name="Rasinkangas P."/>
            <person name="Parkhill J."/>
            <person name="Rea M.C."/>
            <person name="O'Sullivan O."/>
            <person name="Ritari J."/>
            <person name="Douillard F.P."/>
            <person name="Paul Ross R."/>
            <person name="Yang R."/>
            <person name="Briner A.E."/>
            <person name="Felis G.E."/>
            <person name="de Vos W.M."/>
            <person name="Barrangou R."/>
            <person name="Klaenhammer T.R."/>
            <person name="Caufield P.W."/>
            <person name="Cui Y."/>
            <person name="Zhang H."/>
            <person name="O'Toole P.W."/>
        </authorList>
    </citation>
    <scope>NUCLEOTIDE SEQUENCE [LARGE SCALE GENOMIC DNA]</scope>
    <source>
        <strain evidence="1 2">DSM 21115</strain>
    </source>
</reference>
<organism evidence="1 2">
    <name type="scientific">Lactiplantibacillus fabifermentans DSM 21115</name>
    <dbReference type="NCBI Taxonomy" id="1413187"/>
    <lineage>
        <taxon>Bacteria</taxon>
        <taxon>Bacillati</taxon>
        <taxon>Bacillota</taxon>
        <taxon>Bacilli</taxon>
        <taxon>Lactobacillales</taxon>
        <taxon>Lactobacillaceae</taxon>
        <taxon>Lactiplantibacillus</taxon>
    </lineage>
</organism>
<accession>A0A0R2NM32</accession>
<dbReference type="GO" id="GO:0000287">
    <property type="term" value="F:magnesium ion binding"/>
    <property type="evidence" value="ECO:0007669"/>
    <property type="project" value="TreeGrafter"/>
</dbReference>
<dbReference type="SFLD" id="SFLDS00003">
    <property type="entry name" value="Haloacid_Dehalogenase"/>
    <property type="match status" value="1"/>
</dbReference>
<dbReference type="NCBIfam" id="TIGR01484">
    <property type="entry name" value="HAD-SF-IIB"/>
    <property type="match status" value="1"/>
</dbReference>
<sequence>MYQAVVFFDLDGTLMQDDKTVAPSSVHAIQQLKANGVLPVIATGRNVFEVRDVMQATGIDSIVSANGSYVQYQGKFLSAHEIDKGLLQDVTHYANQHGDALAYYNNAGFALSHRDALTTANFHKLHQPAVVAPRYYQHQHINFILTFDAGDARRYRDRYRGQLSFVRNNPRALDTMRWGVSKAVGIRDILVQAHLTNVPTYAFGDADNDIEMFQMVTTPIAMGNGQANVKRLAKYVTSDNMHGGIAQGLRHFDLI</sequence>
<gene>
    <name evidence="1" type="ORF">DY78_GL000656</name>
</gene>
<dbReference type="Pfam" id="PF08282">
    <property type="entry name" value="Hydrolase_3"/>
    <property type="match status" value="1"/>
</dbReference>
<dbReference type="EMBL" id="AYGX02000109">
    <property type="protein sequence ID" value="KRO26750.1"/>
    <property type="molecule type" value="Genomic_DNA"/>
</dbReference>
<dbReference type="InterPro" id="IPR036412">
    <property type="entry name" value="HAD-like_sf"/>
</dbReference>
<dbReference type="SUPFAM" id="SSF56784">
    <property type="entry name" value="HAD-like"/>
    <property type="match status" value="1"/>
</dbReference>
<keyword evidence="1" id="KW-0378">Hydrolase</keyword>
<dbReference type="SFLD" id="SFLDG01140">
    <property type="entry name" value="C2.B:_Phosphomannomutase_and_P"/>
    <property type="match status" value="1"/>
</dbReference>
<dbReference type="InterPro" id="IPR000150">
    <property type="entry name" value="Cof"/>
</dbReference>
<dbReference type="Gene3D" id="3.30.1240.10">
    <property type="match status" value="1"/>
</dbReference>
<keyword evidence="2" id="KW-1185">Reference proteome</keyword>
<proteinExistence type="predicted"/>
<evidence type="ECO:0000313" key="2">
    <source>
        <dbReference type="Proteomes" id="UP000050920"/>
    </source>
</evidence>